<feature type="compositionally biased region" description="Low complexity" evidence="7">
    <location>
        <begin position="162"/>
        <end position="191"/>
    </location>
</feature>
<organism evidence="10">
    <name type="scientific">Naegleria gruberi</name>
    <name type="common">Amoeba</name>
    <dbReference type="NCBI Taxonomy" id="5762"/>
    <lineage>
        <taxon>Eukaryota</taxon>
        <taxon>Discoba</taxon>
        <taxon>Heterolobosea</taxon>
        <taxon>Tetramitia</taxon>
        <taxon>Eutetramitia</taxon>
        <taxon>Vahlkampfiidae</taxon>
        <taxon>Naegleria</taxon>
    </lineage>
</organism>
<evidence type="ECO:0000256" key="4">
    <source>
        <dbReference type="ARBA" id="ARBA00022771"/>
    </source>
</evidence>
<feature type="compositionally biased region" description="Low complexity" evidence="7">
    <location>
        <begin position="45"/>
        <end position="75"/>
    </location>
</feature>
<dbReference type="PROSITE" id="PS51981">
    <property type="entry name" value="ZF_RZ"/>
    <property type="match status" value="1"/>
</dbReference>
<evidence type="ECO:0000256" key="5">
    <source>
        <dbReference type="ARBA" id="ARBA00022833"/>
    </source>
</evidence>
<dbReference type="KEGG" id="ngr:NAEGRDRAFT_56792"/>
<dbReference type="PANTHER" id="PTHR22605">
    <property type="entry name" value="RZ-TYPE DOMAIN-CONTAINING PROTEIN"/>
    <property type="match status" value="1"/>
</dbReference>
<evidence type="ECO:0000256" key="3">
    <source>
        <dbReference type="ARBA" id="ARBA00022723"/>
    </source>
</evidence>
<dbReference type="InterPro" id="IPR031248">
    <property type="entry name" value="RNF213"/>
</dbReference>
<feature type="compositionally biased region" description="Low complexity" evidence="7">
    <location>
        <begin position="82"/>
        <end position="104"/>
    </location>
</feature>
<protein>
    <recommendedName>
        <fullName evidence="8">RZ-type domain-containing protein</fullName>
    </recommendedName>
</protein>
<dbReference type="Proteomes" id="UP000006671">
    <property type="component" value="Unassembled WGS sequence"/>
</dbReference>
<dbReference type="GeneID" id="8849977"/>
<feature type="region of interest" description="Disordered" evidence="7">
    <location>
        <begin position="456"/>
        <end position="542"/>
    </location>
</feature>
<dbReference type="VEuPathDB" id="AmoebaDB:NAEGRDRAFT_56792"/>
<feature type="domain" description="RZ-type" evidence="8">
    <location>
        <begin position="4107"/>
        <end position="4179"/>
    </location>
</feature>
<evidence type="ECO:0000256" key="6">
    <source>
        <dbReference type="ARBA" id="ARBA00022859"/>
    </source>
</evidence>
<sequence length="4882" mass="559445">MHQFNNSNTKKPPATALPSTPTKKPLPTPIQTHVNNQLFNRFAATGNNQQQSSSVTNNSSSSGNSSNGSSTSSSNSPPPTLPTSGTKPSSTPPNNSNKQSTTSQNSIYSISRFNYTSSIISNSGSSGISKSGVILDDDDETIFSKFGKGASSSNTTNTPFKNSYNNSTNSVNSNNSSSSSSSGSNNSSPNNKAIPNLAINQGRANIQLGENESIKSPHSPPAFRKDTLSDDGLINVSGSGGGTFSSERKKKLRKSGSSSSSLSFTANNPLLNQTTTNSINSFSLLDENHHDRYDEFYDEEEYPSLESPTFALAPSVVKRHKMKQKSLDNNSEKKDTIIAEDLLSSIEQSMEDLLDSDNSGFIFPTSSQGMQHSGEGIFGDSLLHSGHQQSTLPIKMFSSTSSSGSFKGSFTHNLDMNIPFIYTTSEEEIEISTTGSISTNTTSTSMEDYSGYFGSNTPTTVAGNQFHPFPSNNNNNTTGYQSPNTPPSSPSEKDARSRDRMITASPKQLPKVKSKPILEEDVVTSDSNSSSDEELFSSEKNSSENMIDYTSCENIEQMNEVFEKEIFNSEKEKKISLDIQRLISNAPSFQSLLALIKKMKDHSLIYHDNSQKIRSTVFQCLKKKIKELNNRYQLQSFNSDLVNTRRDLDTIFQMCNLLPNEEIIYCMIQSPVVAEINTENDLNEIANLLENIQMNINQANSIQGYFRLFDGTKRWLIHIFTHNIRIVESSDSKEVTSSQSKRNSTSLLFLLQSQQNTMKLENFLLFIDRLVKLNFLKEYVHVLLDELMLTPFFVSLSAFEYIEFMGRFKGSMFSNTLKSYIIDKCCQFITQSATSKEAVLLFEIITHVVDEDISLVFLKTLLLSSNLQQSYETIVKNPLCYHFFKFIKNTEKNSGNENFTKIQTEVSALMDIYFKLVFQLLDKTCTISTLHMVLKHEAQFMKLVYLMGDVGFNESHVKQLRQELLSFKTTLDAAQNFLTMFADDPNFFDTSLVLDTIIKIRRNMGEMVFKKIQKQVSELIPFGFEELAFFYELRTSEFFLVLWRDLYTKASNNEKHTIDSIKNKLVPDVKNKWLGFYKSIDSLSIKLNEFYSILRKCRYENRVDSLLSSTNVQYQEELLSVRMTFNGKSSDRTPNKEDLEWVSKRLNIINSFEKINLYRSYLPSLLLLVEHFEPYFTIDLKKDTDYIQLKKESNTLNQQSMLESQTLAMFEDQKSNFNLLLFTRFFKGFNDNQLSFMKLLCDSTGFSIIDWLLNYKSNSEFDNLVEICKSYTDSVKILQSLKSLVVVRDCISDFIYSNQVDHANINFISLENFKNSMTKLEISNDDLSQLSNLKKNFTLLLSMFEEKTRSGGVQALYDLAAITERGQYEFNLADPSVILCKIMPSHPIMNTSQIRRLSLQQQVMTIDGLVELRNKLMLSEIPDNIKTLDDVNSRINLFVRCITLMLDIKASLLDLCKQAHFEFQENYFKAIRASECSPEYIQKYHAELLEKLEKWKKITENSRNGNYYMNLFRAKESLRVYELLKKYQQDSERSSIYDLLSILKLGDHNLELSDIENCITVLNLDFVTDCAAEEKMRKLCSFIESIFSRRENSYRKSQYELPTNVQSKYSLNTFDGVFKIIKLQKEKEVMDAIISLYSLRGRLPLSEEVLLCNSFSTDMEDIELILNRWLNSKVKEKRDNMYCIANIQELPYIVQSKMLLKIQEILSSLSKKENTGKLVLIGGSDNNNARLLLEFSNYVDKSFKTLPKKYIVNIMKSYQGSNVKCVTSNRTGAGKSRFILKDIYLNKKKYSRVTVLEDSTVKEIVGLLWKTTNQNQGKEIAFHLALCNIIPKHMNSLLFELFYLGCVRDRETASVFHIVPNIQFYIEIPNSLCVPILSEFVYFCTALPIEEITTDESSLELVNYELINMEDDSIDIMCTDDNKVQYVCKFLKAFEENVFKNAAPSVPDFDPVKAPDLSLKACFKLLCKYTGFKPDNASFSVVNNFVRFLYGQFLSTSRYVCFKNCVMEGSMQLFKHAMIDLMIKSARDLTAISVEKDFIISLAKKYEGKPYTEILLLQYVEMFEHRLSKWEEQASQHPLVVFYRSNINEITGIDLIGINTDKLELNEELKYSLSCNGIDLETPRDLSHDRAQEIIRNVAGLKQDETNEKKISNNYVLTVDNLSKVLMIYHKMKYNLPTILCGDSGVGKSELTKYLCSVLGIKLKRFAVNEGHTSNDILNWLNPLIAEARLNPKKEIIAFFDKVNTSNNLGLFKELICDNCVHNKVLPRNLKIVASCNPYRLRRYAGTDIEYGSSGQKSDILKDNIRALQRTTGLDIQVFSQCLIYKVYPMPVSILDHVFNFGSLNPIIEQLYIRAILLMEINVEDIGKSGLFFDCFTELIFASQSFIRKVYMERSAVNLRDVKRCINLFKSFYQSLSKRNGIDPTFFLEESNFIIKNSIILSLGHCYYHRLSSKRDEFVKELEDLFTSSRSKIASYFSYQKGDFINTLTEEQRYYTMHLNIPKGVALNHALRENIFMTLVCVLNRIPIFINGKSGSSKSLSLEILSTNLNGTASVNSFLRSLPSLEIFTYQCSQISTPESVKSCFESAKRYQKNSPNSIAIVLLNEVGLLEHSSSHPLKVVNKELEEDCSVSVIGLSNWTLDPNLINRAVYLTRPSPSTFELKTTLSGIVNSVHLDSTLYSLAKAYHDVYNGQQRKDFFGLRDFYHTVKFINRNFDGTLSPELLTDALARNFGGSNNEEFLRVLNIFFSCVGMNIISNRKSKLDYISENLNDTKARHLMLLTKNNAALSILFSEFKQLLAYDKAEVVFGPNFPNSTKELQVCMDIQRIKNAMSTGKTVVLVNCEQLYESLYDLFNLQYIEYDENRVVGISLGTYSRICSVHKNFRVIVIVDQDDAYSRLAKPLLNRFEKQTLHRDDLFDKSASVNVKNLCSRLQSWVKTTFGDDEKPFVNTHKSLLQSLVLSLDTKQIEDPSLHDYLLDICKNALLWITTADAVVRMSSINNSRTREYLKTYFEKQEHRDLPHLLHFLLGSLQEQSQNGLSSNSLIYYGYFQLCLLTYSSVSINIDNLIQASREIGASIEYHSVVSMAELKSEMELIELVKQFFGKKITSANGQHLLVLQCENMNLDLLNQTKFIIQKHRKCISPSESVGKNILLLINVVPGKSINSQHLIEFDIPWKFAFIDEIRPTETTIYEILNRPFTEQIQTTNVRQVIKSNFRTSLAMLRKFNTKINDITLLISRTNELIDSDECWKVINKKVLEICHDYFSQNQINFYSTYVANHINEYFLVVNTYHSAIQYCVERILIKSFTFLLAEIDRNDNLRLFFEYKSTNRTEGTNLWIKLLDDLKRPSVNHMLTRNEQTISSMAELLRWKPIEVKSDGNNNRIFQARYPFSYEVCRNLHSWRSVCESSRLGVYEALQKHIDMIYPFMNNLPREYSEFFLYDYMCICGVQCTVLTNEVQYEIIKKMLDADPSEGSNIAKILSFYWRQERRLQSYYVLFETFPKSVLQRKFLQKLLVPSLRISSIEEIDMLLFSVIYHNLDPRNIETSHDITVANQRRNIWVKTLTDIKSPVEVLITLIHSTTINLTGGPRSSMLKNIGYIHEKWQKLQFYKEYLQEIAIPLGIVREISMILWQNMKTKSLSSQSSLDLILYFLDLVNKIGDNIQNDKTNQSDESRKKTNITRFFEMFTAKFLVRRIGKEDDIEKPLVGALMGLIKGENEKFNQLMKQATQNLKVSILKKLLLNKNTKPLVNEELKEIFKVELSPKTESLDQSTLISYLSIYESVLQNIPEEQLSKLLESVSDNFVDVASWKDIIKDVHLLAAIRCAMSTFSKRLILVVERGDSIRDFISSSPIARQLLSLFERPNFSFLKMVLLRLVVERKGRVFLLKTFRSRASPQFPWVSSLLQGFKYTDNIPQNVLMHVLNGLEELASCVDMIMSLRQQGDYNSKTESIIKLKASLEAIINTGQQIDIHSLKKLCYLAVVDKCYLSYCSENSNKDKFTKILTSEDEVNTQSCPIDITKLKNFLLKHVLRDDKEVHMTIKFASNAFNEDSFFFLNENTTLENLTLVHVIHHICSVALSNYVTDQFWWLLLFDPSSLKDKYLPSVTDDARTQVINTIDNGTVSWYKCANNHVYVVDSCGYPTEFAMCPECGLPIGGFDHVPHFSNDKIKQDEDIAPTGYAVYEHFKERDLAATVREISPVSFRIIRLIIHSLLLVGNSIFPEREEEYRQVFHKTMSSVDNLNEFLLGHIKNDWSILCELLGGQNEEKASVLLFNILEFFSYSSKQLETKKRTNPKLPYTSRDISTKAGRSGWETHFNGCVTMITENAAKKYQLYYKQLDSIQKKGNDVITNILLFSSAGAPQELKQPILPLSDPISQIWNIKPPITYDQFKSYFIADKAERKYPILSLFIRNEHLLYPTRYIPHVVKWQKLVTNTFSRRIDRHYARTRTVRDVFSEFMSSLSLSPIHFQLGAEKASIEKIFDGWAKSFNHSWKYIERYQCLPLPAWCKNVSMSKDTPLSFSIPDEQDEGICALALIQFLVDKHNDIIDRAGKLLNKTSTESSPIEISSRFISKHHLVSFNIEEEVMPVITDSELDQDTNKQNSYKFDYQRVEQFIVNKYLSGKPKIKLELENFTFLNETRYSSGFGQVGGPVSELKSKIKQVELPTDMKQAIVSELRGGETSLDLFQSCIRQIEECISFLQAISGSNNLEEVEKMSIIDYLQNILLVDPKVTKQTLAKSYTIIVHVKLCHLVSLWSLLENELSPGASIESSSIANKYKKVLPAELVQKLDEFKNILSPDDCSMLVSSMKELLLSYFTSETLDSEIPLKQMLEITPAIGAKSQEGNKLGDYEWLLQLSDEFKTCHLFEVYRHLSMQISSNK</sequence>
<feature type="compositionally biased region" description="Polar residues" evidence="7">
    <location>
        <begin position="150"/>
        <end position="161"/>
    </location>
</feature>
<dbReference type="GO" id="GO:0004842">
    <property type="term" value="F:ubiquitin-protein transferase activity"/>
    <property type="evidence" value="ECO:0007669"/>
    <property type="project" value="InterPro"/>
</dbReference>
<proteinExistence type="predicted"/>
<evidence type="ECO:0000256" key="1">
    <source>
        <dbReference type="ARBA" id="ARBA00004496"/>
    </source>
</evidence>
<reference evidence="9 10" key="1">
    <citation type="journal article" date="2010" name="Cell">
        <title>The genome of Naegleria gruberi illuminates early eukaryotic versatility.</title>
        <authorList>
            <person name="Fritz-Laylin L.K."/>
            <person name="Prochnik S.E."/>
            <person name="Ginger M.L."/>
            <person name="Dacks J.B."/>
            <person name="Carpenter M.L."/>
            <person name="Field M.C."/>
            <person name="Kuo A."/>
            <person name="Paredez A."/>
            <person name="Chapman J."/>
            <person name="Pham J."/>
            <person name="Shu S."/>
            <person name="Neupane R."/>
            <person name="Cipriano M."/>
            <person name="Mancuso J."/>
            <person name="Tu H."/>
            <person name="Salamov A."/>
            <person name="Lindquist E."/>
            <person name="Shapiro H."/>
            <person name="Lucas S."/>
            <person name="Grigoriev I.V."/>
            <person name="Cande W.Z."/>
            <person name="Fulton C."/>
            <person name="Rokhsar D.S."/>
            <person name="Dawson S.C."/>
        </authorList>
    </citation>
    <scope>NUCLEOTIDE SEQUENCE [LARGE SCALE GENOMIC DNA]</scope>
    <source>
        <strain evidence="9 10">NEG-M</strain>
    </source>
</reference>
<evidence type="ECO:0000313" key="10">
    <source>
        <dbReference type="Proteomes" id="UP000006671"/>
    </source>
</evidence>
<feature type="region of interest" description="Disordered" evidence="7">
    <location>
        <begin position="1"/>
        <end position="104"/>
    </location>
</feature>
<dbReference type="GO" id="GO:0002376">
    <property type="term" value="P:immune system process"/>
    <property type="evidence" value="ECO:0007669"/>
    <property type="project" value="UniProtKB-KW"/>
</dbReference>
<keyword evidence="3" id="KW-0479">Metal-binding</keyword>
<dbReference type="SUPFAM" id="SSF52540">
    <property type="entry name" value="P-loop containing nucleoside triphosphate hydrolases"/>
    <property type="match status" value="2"/>
</dbReference>
<keyword evidence="4" id="KW-0863">Zinc-finger</keyword>
<feature type="region of interest" description="Disordered" evidence="7">
    <location>
        <begin position="146"/>
        <end position="195"/>
    </location>
</feature>
<keyword evidence="10" id="KW-1185">Reference proteome</keyword>
<dbReference type="PANTHER" id="PTHR22605:SF1">
    <property type="entry name" value="RZ-TYPE DOMAIN-CONTAINING PROTEIN"/>
    <property type="match status" value="1"/>
</dbReference>
<dbReference type="Gene3D" id="3.40.50.300">
    <property type="entry name" value="P-loop containing nucleotide triphosphate hydrolases"/>
    <property type="match status" value="1"/>
</dbReference>
<keyword evidence="6" id="KW-0391">Immunity</keyword>
<evidence type="ECO:0000256" key="2">
    <source>
        <dbReference type="ARBA" id="ARBA00022490"/>
    </source>
</evidence>
<keyword evidence="2" id="KW-0963">Cytoplasm</keyword>
<dbReference type="OMA" id="ITEQMLM"/>
<name>D2V1H3_NAEGR</name>
<dbReference type="GO" id="GO:0008270">
    <property type="term" value="F:zinc ion binding"/>
    <property type="evidence" value="ECO:0007669"/>
    <property type="project" value="UniProtKB-KW"/>
</dbReference>
<dbReference type="EMBL" id="GG738848">
    <property type="protein sequence ID" value="EFC49307.1"/>
    <property type="molecule type" value="Genomic_DNA"/>
</dbReference>
<evidence type="ECO:0000313" key="9">
    <source>
        <dbReference type="EMBL" id="EFC49307.1"/>
    </source>
</evidence>
<keyword evidence="5" id="KW-0862">Zinc</keyword>
<comment type="subcellular location">
    <subcellularLocation>
        <location evidence="1">Cytoplasm</location>
    </subcellularLocation>
</comment>
<dbReference type="InterPro" id="IPR046439">
    <property type="entry name" value="ZF_RZ_dom"/>
</dbReference>
<accession>D2V1H3</accession>
<dbReference type="OrthoDB" id="442676at2759"/>
<feature type="compositionally biased region" description="Basic and acidic residues" evidence="7">
    <location>
        <begin position="491"/>
        <end position="501"/>
    </location>
</feature>
<dbReference type="InParanoid" id="D2V1H3"/>
<feature type="compositionally biased region" description="Polar residues" evidence="7">
    <location>
        <begin position="470"/>
        <end position="483"/>
    </location>
</feature>
<gene>
    <name evidence="9" type="ORF">NAEGRDRAFT_56792</name>
</gene>
<evidence type="ECO:0000259" key="8">
    <source>
        <dbReference type="PROSITE" id="PS51981"/>
    </source>
</evidence>
<dbReference type="Pfam" id="PF20173">
    <property type="entry name" value="ZnF_RZ-type"/>
    <property type="match status" value="1"/>
</dbReference>
<dbReference type="GO" id="GO:0016887">
    <property type="term" value="F:ATP hydrolysis activity"/>
    <property type="evidence" value="ECO:0007669"/>
    <property type="project" value="InterPro"/>
</dbReference>
<dbReference type="RefSeq" id="XP_002682051.1">
    <property type="nucleotide sequence ID" value="XM_002682005.1"/>
</dbReference>
<dbReference type="InterPro" id="IPR027417">
    <property type="entry name" value="P-loop_NTPase"/>
</dbReference>
<feature type="compositionally biased region" description="Low complexity" evidence="7">
    <location>
        <begin position="9"/>
        <end position="25"/>
    </location>
</feature>
<feature type="region of interest" description="Disordered" evidence="7">
    <location>
        <begin position="211"/>
        <end position="270"/>
    </location>
</feature>
<dbReference type="GO" id="GO:0005737">
    <property type="term" value="C:cytoplasm"/>
    <property type="evidence" value="ECO:0007669"/>
    <property type="project" value="UniProtKB-SubCell"/>
</dbReference>
<feature type="compositionally biased region" description="Polar residues" evidence="7">
    <location>
        <begin position="30"/>
        <end position="39"/>
    </location>
</feature>
<evidence type="ECO:0000256" key="7">
    <source>
        <dbReference type="SAM" id="MobiDB-lite"/>
    </source>
</evidence>